<feature type="transmembrane region" description="Helical" evidence="1">
    <location>
        <begin position="73"/>
        <end position="95"/>
    </location>
</feature>
<feature type="transmembrane region" description="Helical" evidence="1">
    <location>
        <begin position="32"/>
        <end position="53"/>
    </location>
</feature>
<sequence length="535" mass="58444">MGQKTDTQSLLSAVDSEKSPAWKPGGFRKFPYFGFGALLAYLATAAAVVFVLLDCDEQITDTWTYPPNTYISILAILMNLFLSIAFAEGLALSYWRRYCKGSTVAGIHYHWNAGQSFAGACEGILRGFGLLNGLAFIAWALSSARSPMNQNAVGFIPNVPYDTSGSLHLEVASRLPDGYTGQTTYSRTVTADTSALTRDFSNIMLNYSNRQALIINHNSDECGDSCDTTVNSFGFLANCTTDVGPVVNMTGKSSSTFWTIFSTGVAIWGDYEKQTYYAGLNLTSSYQSNKTGTQQYYTRNCLLQPSTMEYPITLTRNNTVALRSSWDKDRQVKLLDYLGPSSRQPGATTIGGFQLAMSTLFGSSATFNFGGAVSSIQFAGTVVNQYVDTANSGSAYTWPTYVNWNDPTDDILNAIREVAFRASIYAATDPSLNRTALNPSQDVDFTGTVRKTIYKINRRYMAAGAALALLGFFGVLPLYYGWWQLGRRVTMSPIEIAKSFDSRMLADLCEHDASGLARAGKTLKIRYALANEAGA</sequence>
<keyword evidence="1" id="KW-0812">Transmembrane</keyword>
<keyword evidence="1" id="KW-0472">Membrane</keyword>
<keyword evidence="3" id="KW-1185">Reference proteome</keyword>
<feature type="transmembrane region" description="Helical" evidence="1">
    <location>
        <begin position="460"/>
        <end position="482"/>
    </location>
</feature>
<reference evidence="2 3" key="1">
    <citation type="submission" date="2024-04" db="EMBL/GenBank/DDBJ databases">
        <title>Phyllosticta paracitricarpa is synonymous to the EU quarantine fungus P. citricarpa based on phylogenomic analyses.</title>
        <authorList>
            <consortium name="Lawrence Berkeley National Laboratory"/>
            <person name="Van Ingen-Buijs V.A."/>
            <person name="Van Westerhoven A.C."/>
            <person name="Haridas S."/>
            <person name="Skiadas P."/>
            <person name="Martin F."/>
            <person name="Groenewald J.Z."/>
            <person name="Crous P.W."/>
            <person name="Seidl M.F."/>
        </authorList>
    </citation>
    <scope>NUCLEOTIDE SEQUENCE [LARGE SCALE GENOMIC DNA]</scope>
    <source>
        <strain evidence="2 3">CBS 123374</strain>
    </source>
</reference>
<keyword evidence="1" id="KW-1133">Transmembrane helix</keyword>
<comment type="caution">
    <text evidence="2">The sequence shown here is derived from an EMBL/GenBank/DDBJ whole genome shotgun (WGS) entry which is preliminary data.</text>
</comment>
<evidence type="ECO:0000313" key="3">
    <source>
        <dbReference type="Proteomes" id="UP001492380"/>
    </source>
</evidence>
<organism evidence="2 3">
    <name type="scientific">Phyllosticta capitalensis</name>
    <dbReference type="NCBI Taxonomy" id="121624"/>
    <lineage>
        <taxon>Eukaryota</taxon>
        <taxon>Fungi</taxon>
        <taxon>Dikarya</taxon>
        <taxon>Ascomycota</taxon>
        <taxon>Pezizomycotina</taxon>
        <taxon>Dothideomycetes</taxon>
        <taxon>Dothideomycetes incertae sedis</taxon>
        <taxon>Botryosphaeriales</taxon>
        <taxon>Phyllostictaceae</taxon>
        <taxon>Phyllosticta</taxon>
    </lineage>
</organism>
<name>A0ABR1YQX7_9PEZI</name>
<protein>
    <submittedName>
        <fullName evidence="2">Uncharacterized protein</fullName>
    </submittedName>
</protein>
<accession>A0ABR1YQX7</accession>
<dbReference type="PANTHER" id="PTHR37576">
    <property type="entry name" value="DEFECT AT LOW TEMPERATURE PROTEIN 1"/>
    <property type="match status" value="1"/>
</dbReference>
<evidence type="ECO:0000256" key="1">
    <source>
        <dbReference type="SAM" id="Phobius"/>
    </source>
</evidence>
<dbReference type="PANTHER" id="PTHR37576:SF2">
    <property type="entry name" value="DEFECT AT LOW TEMPERATURE PROTEIN 1"/>
    <property type="match status" value="1"/>
</dbReference>
<dbReference type="Proteomes" id="UP001492380">
    <property type="component" value="Unassembled WGS sequence"/>
</dbReference>
<dbReference type="Pfam" id="PF11374">
    <property type="entry name" value="DUF3176"/>
    <property type="match status" value="1"/>
</dbReference>
<gene>
    <name evidence="2" type="ORF">HDK90DRAFT_485224</name>
</gene>
<dbReference type="EMBL" id="JBBWRZ010000005">
    <property type="protein sequence ID" value="KAK8235589.1"/>
    <property type="molecule type" value="Genomic_DNA"/>
</dbReference>
<proteinExistence type="predicted"/>
<dbReference type="InterPro" id="IPR021514">
    <property type="entry name" value="DUF3176"/>
</dbReference>
<evidence type="ECO:0000313" key="2">
    <source>
        <dbReference type="EMBL" id="KAK8235589.1"/>
    </source>
</evidence>